<dbReference type="OrthoDB" id="9952837at2"/>
<comment type="caution">
    <text evidence="2">The sequence shown here is derived from an EMBL/GenBank/DDBJ whole genome shotgun (WGS) entry which is preliminary data.</text>
</comment>
<dbReference type="EMBL" id="BJOL01000014">
    <property type="protein sequence ID" value="GED58396.1"/>
    <property type="molecule type" value="Genomic_DNA"/>
</dbReference>
<dbReference type="RefSeq" id="WP_047074931.1">
    <property type="nucleotide sequence ID" value="NZ_BJOL01000014.1"/>
</dbReference>
<protein>
    <submittedName>
        <fullName evidence="2">Uncharacterized protein</fullName>
    </submittedName>
</protein>
<proteinExistence type="predicted"/>
<evidence type="ECO:0000313" key="3">
    <source>
        <dbReference type="Proteomes" id="UP000035218"/>
    </source>
</evidence>
<accession>A0A837KF20</accession>
<name>A0A837KF20_9BACL</name>
<gene>
    <name evidence="2" type="ORF">AA984_28720</name>
    <name evidence="1" type="ORF">BFO01nite_25280</name>
</gene>
<evidence type="ECO:0000313" key="1">
    <source>
        <dbReference type="EMBL" id="GED58396.1"/>
    </source>
</evidence>
<dbReference type="Proteomes" id="UP000319498">
    <property type="component" value="Unassembled WGS sequence"/>
</dbReference>
<dbReference type="Proteomes" id="UP000035218">
    <property type="component" value="Unassembled WGS sequence"/>
</dbReference>
<reference evidence="2 3" key="1">
    <citation type="submission" date="2015-05" db="EMBL/GenBank/DDBJ databases">
        <title>Genome sequencing project for genomic taxonomy and phylogenomics of Bacillus-like bacteria.</title>
        <authorList>
            <person name="Liu B."/>
            <person name="Wang J."/>
            <person name="Zhu Y."/>
            <person name="Liu G."/>
            <person name="Chen Q."/>
            <person name="Chen Z."/>
            <person name="Lan J."/>
            <person name="Che J."/>
            <person name="Ge C."/>
            <person name="Shi H."/>
            <person name="Pan Z."/>
            <person name="Liu X."/>
        </authorList>
    </citation>
    <scope>NUCLEOTIDE SEQUENCE [LARGE SCALE GENOMIC DNA]</scope>
    <source>
        <strain evidence="2 3">DSM 9885</strain>
    </source>
</reference>
<evidence type="ECO:0000313" key="4">
    <source>
        <dbReference type="Proteomes" id="UP000319498"/>
    </source>
</evidence>
<organism evidence="2 3">
    <name type="scientific">Brevibacillus formosus</name>
    <dbReference type="NCBI Taxonomy" id="54913"/>
    <lineage>
        <taxon>Bacteria</taxon>
        <taxon>Bacillati</taxon>
        <taxon>Bacillota</taxon>
        <taxon>Bacilli</taxon>
        <taxon>Bacillales</taxon>
        <taxon>Paenibacillaceae</taxon>
        <taxon>Brevibacillus</taxon>
    </lineage>
</organism>
<dbReference type="GeneID" id="87589030"/>
<dbReference type="EMBL" id="LDCN01000017">
    <property type="protein sequence ID" value="KLH95848.1"/>
    <property type="molecule type" value="Genomic_DNA"/>
</dbReference>
<sequence length="84" mass="9740">MTCVIHNVETGTYLKHNGNFEIEQYGYDDVEKQEDAEQFSSLQHAFYAATWYADMFEKWRVIVTQTGISYVKGETGKFSREVTA</sequence>
<evidence type="ECO:0000313" key="2">
    <source>
        <dbReference type="EMBL" id="KLH95848.1"/>
    </source>
</evidence>
<dbReference type="AlphaFoldDB" id="A0A837KF20"/>
<keyword evidence="4" id="KW-1185">Reference proteome</keyword>
<reference evidence="1 4" key="2">
    <citation type="submission" date="2019-06" db="EMBL/GenBank/DDBJ databases">
        <title>Whole genome shotgun sequence of Brevibacillus formosus NBRC 15716.</title>
        <authorList>
            <person name="Hosoyama A."/>
            <person name="Uohara A."/>
            <person name="Ohji S."/>
            <person name="Ichikawa N."/>
        </authorList>
    </citation>
    <scope>NUCLEOTIDE SEQUENCE [LARGE SCALE GENOMIC DNA]</scope>
    <source>
        <strain evidence="1 4">NBRC 15716</strain>
    </source>
</reference>